<reference evidence="2 3" key="1">
    <citation type="journal article" date="2016" name="Nat. Commun.">
        <title>Thousands of microbial genomes shed light on interconnected biogeochemical processes in an aquifer system.</title>
        <authorList>
            <person name="Anantharaman K."/>
            <person name="Brown C.T."/>
            <person name="Hug L.A."/>
            <person name="Sharon I."/>
            <person name="Castelle C.J."/>
            <person name="Probst A.J."/>
            <person name="Thomas B.C."/>
            <person name="Singh A."/>
            <person name="Wilkins M.J."/>
            <person name="Karaoz U."/>
            <person name="Brodie E.L."/>
            <person name="Williams K.H."/>
            <person name="Hubbard S.S."/>
            <person name="Banfield J.F."/>
        </authorList>
    </citation>
    <scope>NUCLEOTIDE SEQUENCE [LARGE SCALE GENOMIC DNA]</scope>
</reference>
<evidence type="ECO:0000313" key="2">
    <source>
        <dbReference type="EMBL" id="OHA04517.1"/>
    </source>
</evidence>
<dbReference type="EMBL" id="MHQO01000076">
    <property type="protein sequence ID" value="OHA04517.1"/>
    <property type="molecule type" value="Genomic_DNA"/>
</dbReference>
<keyword evidence="1" id="KW-0472">Membrane</keyword>
<feature type="transmembrane region" description="Helical" evidence="1">
    <location>
        <begin position="176"/>
        <end position="194"/>
    </location>
</feature>
<protein>
    <recommendedName>
        <fullName evidence="4">DUF1385 domain-containing protein</fullName>
    </recommendedName>
</protein>
<evidence type="ECO:0008006" key="4">
    <source>
        <dbReference type="Google" id="ProtNLM"/>
    </source>
</evidence>
<dbReference type="AlphaFoldDB" id="A0A1G2KYJ8"/>
<comment type="caution">
    <text evidence="2">The sequence shown here is derived from an EMBL/GenBank/DDBJ whole genome shotgun (WGS) entry which is preliminary data.</text>
</comment>
<dbReference type="InterPro" id="IPR010787">
    <property type="entry name" value="DUF1385"/>
</dbReference>
<gene>
    <name evidence="2" type="ORF">A2934_02290</name>
</gene>
<feature type="transmembrane region" description="Helical" evidence="1">
    <location>
        <begin position="117"/>
        <end position="139"/>
    </location>
</feature>
<accession>A0A1G2KYJ8</accession>
<sequence>MEQQINIIGGRSLPRRISFISEKYVAEAICKKTGEITTTVRILPTYLTALLRKSSFPIPKILQLIAFAFGLMSTKTKVLATGYFAVMLFVGMRLEKFSTRIQTIDTSNLDKHDAQKLAIFSFALIVIDLVFLIAAFIFIRKLASWHGAEHMAFAAYEHGHLEIEDIAKENQVSPKCGGRLFLPLILVAAISIYIAKHINVSSLLISPIFYELILWVDKRTGFDKIPPFKQASILLQHHLTTRRPGVIEIKTAQAALLTLLDAHRGTIATPFMSDT</sequence>
<feature type="transmembrane region" description="Helical" evidence="1">
    <location>
        <begin position="61"/>
        <end position="90"/>
    </location>
</feature>
<evidence type="ECO:0000313" key="3">
    <source>
        <dbReference type="Proteomes" id="UP000177982"/>
    </source>
</evidence>
<proteinExistence type="predicted"/>
<keyword evidence="1" id="KW-1133">Transmembrane helix</keyword>
<name>A0A1G2KYJ8_9BACT</name>
<keyword evidence="1" id="KW-0812">Transmembrane</keyword>
<organism evidence="2 3">
    <name type="scientific">Candidatus Sungbacteria bacterium RIFCSPLOWO2_01_FULL_47_10</name>
    <dbReference type="NCBI Taxonomy" id="1802276"/>
    <lineage>
        <taxon>Bacteria</taxon>
        <taxon>Candidatus Sungiibacteriota</taxon>
    </lineage>
</organism>
<evidence type="ECO:0000256" key="1">
    <source>
        <dbReference type="SAM" id="Phobius"/>
    </source>
</evidence>
<dbReference type="Pfam" id="PF07136">
    <property type="entry name" value="DUF1385"/>
    <property type="match status" value="1"/>
</dbReference>
<dbReference type="Proteomes" id="UP000177982">
    <property type="component" value="Unassembled WGS sequence"/>
</dbReference>